<dbReference type="OrthoDB" id="999895at2759"/>
<dbReference type="InterPro" id="IPR025558">
    <property type="entry name" value="DUF4283"/>
</dbReference>
<dbReference type="InterPro" id="IPR036691">
    <property type="entry name" value="Endo/exonu/phosph_ase_sf"/>
</dbReference>
<keyword evidence="1" id="KW-0175">Coiled coil</keyword>
<feature type="domain" description="DUF4283" evidence="2">
    <location>
        <begin position="50"/>
        <end position="117"/>
    </location>
</feature>
<dbReference type="Proteomes" id="UP000239757">
    <property type="component" value="Unassembled WGS sequence"/>
</dbReference>
<dbReference type="Gene3D" id="3.60.10.10">
    <property type="entry name" value="Endonuclease/exonuclease/phosphatase"/>
    <property type="match status" value="1"/>
</dbReference>
<reference evidence="3 4" key="1">
    <citation type="submission" date="2015-01" db="EMBL/GenBank/DDBJ databases">
        <title>Genome of allotetraploid Gossypium barbadense reveals genomic plasticity and fiber elongation in cotton evolution.</title>
        <authorList>
            <person name="Chen X."/>
            <person name="Liu X."/>
            <person name="Zhao B."/>
            <person name="Zheng H."/>
            <person name="Hu Y."/>
            <person name="Lu G."/>
            <person name="Yang C."/>
            <person name="Chen J."/>
            <person name="Shan C."/>
            <person name="Zhang L."/>
            <person name="Zhou Y."/>
            <person name="Wang L."/>
            <person name="Guo W."/>
            <person name="Bai Y."/>
            <person name="Ruan J."/>
            <person name="Shangguan X."/>
            <person name="Mao Y."/>
            <person name="Jiang J."/>
            <person name="Zhu Y."/>
            <person name="Lei J."/>
            <person name="Kang H."/>
            <person name="Chen S."/>
            <person name="He X."/>
            <person name="Wang R."/>
            <person name="Wang Y."/>
            <person name="Chen J."/>
            <person name="Wang L."/>
            <person name="Yu S."/>
            <person name="Wang B."/>
            <person name="Wei J."/>
            <person name="Song S."/>
            <person name="Lu X."/>
            <person name="Gao Z."/>
            <person name="Gu W."/>
            <person name="Deng X."/>
            <person name="Ma D."/>
            <person name="Wang S."/>
            <person name="Liang W."/>
            <person name="Fang L."/>
            <person name="Cai C."/>
            <person name="Zhu X."/>
            <person name="Zhou B."/>
            <person name="Zhang Y."/>
            <person name="Chen Z."/>
            <person name="Xu S."/>
            <person name="Zhu R."/>
            <person name="Wang S."/>
            <person name="Zhang T."/>
            <person name="Zhao G."/>
        </authorList>
    </citation>
    <scope>NUCLEOTIDE SEQUENCE [LARGE SCALE GENOMIC DNA]</scope>
    <source>
        <strain evidence="4">cv. Xinhai21</strain>
        <tissue evidence="3">Leaf</tissue>
    </source>
</reference>
<protein>
    <recommendedName>
        <fullName evidence="2">DUF4283 domain-containing protein</fullName>
    </recommendedName>
</protein>
<dbReference type="EMBL" id="KZ662891">
    <property type="protein sequence ID" value="PPS17823.1"/>
    <property type="molecule type" value="Genomic_DNA"/>
</dbReference>
<name>A0A2P5YQH3_GOSBA</name>
<gene>
    <name evidence="3" type="ORF">GOBAR_AA02744</name>
</gene>
<dbReference type="PANTHER" id="PTHR33710:SF62">
    <property type="entry name" value="DUF4283 DOMAIN PROTEIN"/>
    <property type="match status" value="1"/>
</dbReference>
<dbReference type="AlphaFoldDB" id="A0A2P5YQH3"/>
<dbReference type="PANTHER" id="PTHR33710">
    <property type="entry name" value="BNAC02G09200D PROTEIN"/>
    <property type="match status" value="1"/>
</dbReference>
<sequence>MNVRGRKGLSFPIMKVVATTVLKETRSPFWQKNSFNYRSKALVEPNEKPTLICTIWTEKSYNPDSFRAQMKSIWKTRKKFELQLARQNLFLIVFEIEEDLETVLEGQPWLFRKNLVIFYCLTKPMERSQIRLNSSPFCIKIGSCLPEFDKKDLLHAIGVTFGGVLRSEINGIMEKIQEINPQKEDENAMVQRVQDNLQSIEAKKVKKMQEEGATVENKTKIDRKRIENIRRRCGRANGIDVGEEGSQGGICLAWKEEITISLKIFSKIHIDVLIKEESVNEEWRFTMFYGSPYDLGSRKKSSLADRGQSREEKRTEVFREVLEECQLMDVSYTGVWFTWQRGNLPKTNIKERLDRGVANEKWMHLFPKGNIHHLIHSTSDHCPLLISTDNEKSYKGIPRFKFEAWWTLEESIEREIKKSWEVSNGSIFEKLKRLQINLIRWASSIKKG</sequence>
<dbReference type="Pfam" id="PF14111">
    <property type="entry name" value="DUF4283"/>
    <property type="match status" value="1"/>
</dbReference>
<evidence type="ECO:0000313" key="4">
    <source>
        <dbReference type="Proteomes" id="UP000239757"/>
    </source>
</evidence>
<dbReference type="SUPFAM" id="SSF56219">
    <property type="entry name" value="DNase I-like"/>
    <property type="match status" value="1"/>
</dbReference>
<feature type="coiled-coil region" evidence="1">
    <location>
        <begin position="183"/>
        <end position="210"/>
    </location>
</feature>
<accession>A0A2P5YQH3</accession>
<proteinExistence type="predicted"/>
<evidence type="ECO:0000313" key="3">
    <source>
        <dbReference type="EMBL" id="PPS17823.1"/>
    </source>
</evidence>
<evidence type="ECO:0000259" key="2">
    <source>
        <dbReference type="Pfam" id="PF14111"/>
    </source>
</evidence>
<organism evidence="3 4">
    <name type="scientific">Gossypium barbadense</name>
    <name type="common">Sea Island cotton</name>
    <name type="synonym">Hibiscus barbadensis</name>
    <dbReference type="NCBI Taxonomy" id="3634"/>
    <lineage>
        <taxon>Eukaryota</taxon>
        <taxon>Viridiplantae</taxon>
        <taxon>Streptophyta</taxon>
        <taxon>Embryophyta</taxon>
        <taxon>Tracheophyta</taxon>
        <taxon>Spermatophyta</taxon>
        <taxon>Magnoliopsida</taxon>
        <taxon>eudicotyledons</taxon>
        <taxon>Gunneridae</taxon>
        <taxon>Pentapetalae</taxon>
        <taxon>rosids</taxon>
        <taxon>malvids</taxon>
        <taxon>Malvales</taxon>
        <taxon>Malvaceae</taxon>
        <taxon>Malvoideae</taxon>
        <taxon>Gossypium</taxon>
    </lineage>
</organism>
<evidence type="ECO:0000256" key="1">
    <source>
        <dbReference type="SAM" id="Coils"/>
    </source>
</evidence>